<reference evidence="3" key="1">
    <citation type="journal article" date="2019" name="Int. J. Syst. Evol. Microbiol.">
        <title>The Global Catalogue of Microorganisms (GCM) 10K type strain sequencing project: providing services to taxonomists for standard genome sequencing and annotation.</title>
        <authorList>
            <consortium name="The Broad Institute Genomics Platform"/>
            <consortium name="The Broad Institute Genome Sequencing Center for Infectious Disease"/>
            <person name="Wu L."/>
            <person name="Ma J."/>
        </authorList>
    </citation>
    <scope>NUCLEOTIDE SEQUENCE [LARGE SCALE GENOMIC DNA]</scope>
    <source>
        <strain evidence="3">CCUG 57942</strain>
    </source>
</reference>
<dbReference type="Proteomes" id="UP001597389">
    <property type="component" value="Unassembled WGS sequence"/>
</dbReference>
<name>A0ABW4Z6S1_9BACT</name>
<dbReference type="RefSeq" id="WP_377091299.1">
    <property type="nucleotide sequence ID" value="NZ_JBHSJL010000014.1"/>
</dbReference>
<comment type="caution">
    <text evidence="2">The sequence shown here is derived from an EMBL/GenBank/DDBJ whole genome shotgun (WGS) entry which is preliminary data.</text>
</comment>
<sequence>MKKALIPLALATTLTPLHAALVYTEDFTVGSSSSAGDIGWQFHVGSSASDQSTRIASSGNDTGVNSDLDRFQVKGNNSGVGSANQFLLSTAEPGAVHTVADISTVSSTVGLYRVGFSSSDVTFRIAIQVDGNWFLSDTAETLTPAGVTNNYDNSKTTTLTVDFASESWNTLLFTPTTTLTNSNTTALPQPTATSAVTQYGVYIEQASTAANWIGVDDFQINTVSVPEPGSSSLIGLAGCALLLRKRS</sequence>
<feature type="chain" id="PRO_5045379680" evidence="1">
    <location>
        <begin position="20"/>
        <end position="247"/>
    </location>
</feature>
<protein>
    <submittedName>
        <fullName evidence="2">PEP-CTERM sorting domain-containing protein</fullName>
    </submittedName>
</protein>
<gene>
    <name evidence="2" type="ORF">ACFSW8_00350</name>
</gene>
<accession>A0ABW4Z6S1</accession>
<evidence type="ECO:0000313" key="3">
    <source>
        <dbReference type="Proteomes" id="UP001597389"/>
    </source>
</evidence>
<keyword evidence="1" id="KW-0732">Signal</keyword>
<keyword evidence="3" id="KW-1185">Reference proteome</keyword>
<dbReference type="EMBL" id="JBHUJB010000005">
    <property type="protein sequence ID" value="MFD2157342.1"/>
    <property type="molecule type" value="Genomic_DNA"/>
</dbReference>
<feature type="signal peptide" evidence="1">
    <location>
        <begin position="1"/>
        <end position="19"/>
    </location>
</feature>
<dbReference type="InterPro" id="IPR013424">
    <property type="entry name" value="Ice-binding_C"/>
</dbReference>
<organism evidence="2 3">
    <name type="scientific">Rubritalea tangerina</name>
    <dbReference type="NCBI Taxonomy" id="430798"/>
    <lineage>
        <taxon>Bacteria</taxon>
        <taxon>Pseudomonadati</taxon>
        <taxon>Verrucomicrobiota</taxon>
        <taxon>Verrucomicrobiia</taxon>
        <taxon>Verrucomicrobiales</taxon>
        <taxon>Rubritaleaceae</taxon>
        <taxon>Rubritalea</taxon>
    </lineage>
</organism>
<evidence type="ECO:0000256" key="1">
    <source>
        <dbReference type="SAM" id="SignalP"/>
    </source>
</evidence>
<proteinExistence type="predicted"/>
<dbReference type="NCBIfam" id="TIGR02595">
    <property type="entry name" value="PEP_CTERM"/>
    <property type="match status" value="1"/>
</dbReference>
<evidence type="ECO:0000313" key="2">
    <source>
        <dbReference type="EMBL" id="MFD2157342.1"/>
    </source>
</evidence>